<name>A0A072NQM9_SCHAZ</name>
<dbReference type="Proteomes" id="UP000027936">
    <property type="component" value="Unassembled WGS sequence"/>
</dbReference>
<feature type="region of interest" description="Disordered" evidence="1">
    <location>
        <begin position="26"/>
        <end position="70"/>
    </location>
</feature>
<sequence>MSERREAKVIHVDKLIIHAKEVEIIHERNDDHQPHHMPRRPRRDPWGLFWGRPPSEQDDGHESHEERRND</sequence>
<proteinExistence type="predicted"/>
<dbReference type="AlphaFoldDB" id="A0A072NQM9"/>
<gene>
    <name evidence="2" type="ORF">M670_01574</name>
</gene>
<reference evidence="2 3" key="1">
    <citation type="submission" date="2014-04" db="EMBL/GenBank/DDBJ databases">
        <title>Draft genome sequence of Bacillus azotoformans MEV2011, a (co-) denitrifying strain unable to grow in the presence of oxygen.</title>
        <authorList>
            <person name="Nielsen M."/>
            <person name="Schreiber L."/>
            <person name="Finster K."/>
            <person name="Schramm A."/>
        </authorList>
    </citation>
    <scope>NUCLEOTIDE SEQUENCE [LARGE SCALE GENOMIC DNA]</scope>
    <source>
        <strain evidence="2 3">MEV2011</strain>
    </source>
</reference>
<dbReference type="RefSeq" id="WP_035194632.1">
    <property type="nucleotide sequence ID" value="NZ_JJRY01000004.1"/>
</dbReference>
<accession>A0A072NQM9</accession>
<comment type="caution">
    <text evidence="2">The sequence shown here is derived from an EMBL/GenBank/DDBJ whole genome shotgun (WGS) entry which is preliminary data.</text>
</comment>
<protein>
    <submittedName>
        <fullName evidence="2">Uncharacterized protein</fullName>
    </submittedName>
</protein>
<dbReference type="EMBL" id="JJRY01000004">
    <property type="protein sequence ID" value="KEF39183.1"/>
    <property type="molecule type" value="Genomic_DNA"/>
</dbReference>
<feature type="compositionally biased region" description="Basic and acidic residues" evidence="1">
    <location>
        <begin position="58"/>
        <end position="70"/>
    </location>
</feature>
<evidence type="ECO:0000256" key="1">
    <source>
        <dbReference type="SAM" id="MobiDB-lite"/>
    </source>
</evidence>
<organism evidence="2 3">
    <name type="scientific">Schinkia azotoformans MEV2011</name>
    <dbReference type="NCBI Taxonomy" id="1348973"/>
    <lineage>
        <taxon>Bacteria</taxon>
        <taxon>Bacillati</taxon>
        <taxon>Bacillota</taxon>
        <taxon>Bacilli</taxon>
        <taxon>Bacillales</taxon>
        <taxon>Bacillaceae</taxon>
        <taxon>Calidifontibacillus/Schinkia group</taxon>
        <taxon>Schinkia</taxon>
    </lineage>
</organism>
<dbReference type="PATRIC" id="fig|1348973.3.peg.1534"/>
<evidence type="ECO:0000313" key="3">
    <source>
        <dbReference type="Proteomes" id="UP000027936"/>
    </source>
</evidence>
<evidence type="ECO:0000313" key="2">
    <source>
        <dbReference type="EMBL" id="KEF39183.1"/>
    </source>
</evidence>